<reference evidence="1" key="1">
    <citation type="submission" date="2018-07" db="EMBL/GenBank/DDBJ databases">
        <authorList>
            <person name="Quirk P.G."/>
            <person name="Krulwich T.A."/>
        </authorList>
    </citation>
    <scope>NUCLEOTIDE SEQUENCE</scope>
    <source>
        <strain evidence="1">T2.30D-1.1_plasmid</strain>
        <plasmid evidence="1">1</plasmid>
    </source>
</reference>
<sequence length="48" mass="4988">MCVRPVSRNGIDERNPVRAALVGGGALYIGFASEGINLLTLKCSGLPT</sequence>
<evidence type="ECO:0000313" key="1">
    <source>
        <dbReference type="EMBL" id="SUS16704.1"/>
    </source>
</evidence>
<dbReference type="EMBL" id="LS974446">
    <property type="protein sequence ID" value="SUS16704.1"/>
    <property type="molecule type" value="Genomic_DNA"/>
</dbReference>
<geneLocation type="plasmid" evidence="1">
    <name>1</name>
</geneLocation>
<organism evidence="1">
    <name type="scientific">Ciceribacter selenitireducens ATCC BAA-1503</name>
    <dbReference type="NCBI Taxonomy" id="1336235"/>
    <lineage>
        <taxon>Bacteria</taxon>
        <taxon>Pseudomonadati</taxon>
        <taxon>Pseudomonadota</taxon>
        <taxon>Alphaproteobacteria</taxon>
        <taxon>Hyphomicrobiales</taxon>
        <taxon>Rhizobiaceae</taxon>
        <taxon>Ciceribacter</taxon>
    </lineage>
</organism>
<proteinExistence type="predicted"/>
<keyword evidence="1" id="KW-0614">Plasmid</keyword>
<name>A0A380TLK3_9HYPH</name>
<accession>A0A380TLK3</accession>
<protein>
    <submittedName>
        <fullName evidence="1">Uncharacterized protein</fullName>
    </submittedName>
</protein>
<dbReference type="AlphaFoldDB" id="A0A380TLK3"/>
<gene>
    <name evidence="1" type="ORF">RHIZ70P_195</name>
</gene>